<keyword evidence="3" id="KW-1185">Reference proteome</keyword>
<dbReference type="EMBL" id="JAAGAX010000008">
    <property type="protein sequence ID" value="KAF2307237.1"/>
    <property type="molecule type" value="Genomic_DNA"/>
</dbReference>
<evidence type="ECO:0000313" key="3">
    <source>
        <dbReference type="Proteomes" id="UP000467840"/>
    </source>
</evidence>
<dbReference type="InterPro" id="IPR032675">
    <property type="entry name" value="LRR_dom_sf"/>
</dbReference>
<accession>A0A6A6M348</accession>
<keyword evidence="1" id="KW-0611">Plant defense</keyword>
<name>A0A6A6M348_HEVBR</name>
<evidence type="ECO:0000256" key="1">
    <source>
        <dbReference type="ARBA" id="ARBA00022821"/>
    </source>
</evidence>
<dbReference type="PANTHER" id="PTHR36766">
    <property type="entry name" value="PLANT BROAD-SPECTRUM MILDEW RESISTANCE PROTEIN RPW8"/>
    <property type="match status" value="1"/>
</dbReference>
<gene>
    <name evidence="2" type="ORF">GH714_025677</name>
</gene>
<evidence type="ECO:0000313" key="2">
    <source>
        <dbReference type="EMBL" id="KAF2307237.1"/>
    </source>
</evidence>
<dbReference type="SUPFAM" id="SSF52058">
    <property type="entry name" value="L domain-like"/>
    <property type="match status" value="2"/>
</dbReference>
<organism evidence="2 3">
    <name type="scientific">Hevea brasiliensis</name>
    <name type="common">Para rubber tree</name>
    <name type="synonym">Siphonia brasiliensis</name>
    <dbReference type="NCBI Taxonomy" id="3981"/>
    <lineage>
        <taxon>Eukaryota</taxon>
        <taxon>Viridiplantae</taxon>
        <taxon>Streptophyta</taxon>
        <taxon>Embryophyta</taxon>
        <taxon>Tracheophyta</taxon>
        <taxon>Spermatophyta</taxon>
        <taxon>Magnoliopsida</taxon>
        <taxon>eudicotyledons</taxon>
        <taxon>Gunneridae</taxon>
        <taxon>Pentapetalae</taxon>
        <taxon>rosids</taxon>
        <taxon>fabids</taxon>
        <taxon>Malpighiales</taxon>
        <taxon>Euphorbiaceae</taxon>
        <taxon>Crotonoideae</taxon>
        <taxon>Micrandreae</taxon>
        <taxon>Hevea</taxon>
    </lineage>
</organism>
<dbReference type="AlphaFoldDB" id="A0A6A6M348"/>
<dbReference type="PANTHER" id="PTHR36766:SF30">
    <property type="entry name" value="TIR-NBS TYPE DISEASE RESISTANCE PROTEIN-RELATED"/>
    <property type="match status" value="1"/>
</dbReference>
<protein>
    <submittedName>
        <fullName evidence="2">Uncharacterized protein</fullName>
    </submittedName>
</protein>
<proteinExistence type="predicted"/>
<dbReference type="Proteomes" id="UP000467840">
    <property type="component" value="Chromosome 9"/>
</dbReference>
<reference evidence="2 3" key="1">
    <citation type="journal article" date="2020" name="Mol. Plant">
        <title>The Chromosome-Based Rubber Tree Genome Provides New Insights into Spurge Genome Evolution and Rubber Biosynthesis.</title>
        <authorList>
            <person name="Liu J."/>
            <person name="Shi C."/>
            <person name="Shi C.C."/>
            <person name="Li W."/>
            <person name="Zhang Q.J."/>
            <person name="Zhang Y."/>
            <person name="Li K."/>
            <person name="Lu H.F."/>
            <person name="Shi C."/>
            <person name="Zhu S.T."/>
            <person name="Xiao Z.Y."/>
            <person name="Nan H."/>
            <person name="Yue Y."/>
            <person name="Zhu X.G."/>
            <person name="Wu Y."/>
            <person name="Hong X.N."/>
            <person name="Fan G.Y."/>
            <person name="Tong Y."/>
            <person name="Zhang D."/>
            <person name="Mao C.L."/>
            <person name="Liu Y.L."/>
            <person name="Hao S.J."/>
            <person name="Liu W.Q."/>
            <person name="Lv M.Q."/>
            <person name="Zhang H.B."/>
            <person name="Liu Y."/>
            <person name="Hu-Tang G.R."/>
            <person name="Wang J.P."/>
            <person name="Wang J.H."/>
            <person name="Sun Y.H."/>
            <person name="Ni S.B."/>
            <person name="Chen W.B."/>
            <person name="Zhang X.C."/>
            <person name="Jiao Y.N."/>
            <person name="Eichler E.E."/>
            <person name="Li G.H."/>
            <person name="Liu X."/>
            <person name="Gao L.Z."/>
        </authorList>
    </citation>
    <scope>NUCLEOTIDE SEQUENCE [LARGE SCALE GENOMIC DNA]</scope>
    <source>
        <strain evidence="3">cv. GT1</strain>
        <tissue evidence="2">Leaf</tissue>
    </source>
</reference>
<sequence>MELVELFPEKGEEMQCLTEISIQKCPKLRILPTKLPSLVQLNIDGCLQLHALPTCSLIRKLRLQECNEMLLRKAVGLHSLTSLYLCKIQKLRCLPKGALEQLMMLEDLEIHSCDLLRLSSDEVSLQNLVSLRRLAISDCPQMEHFPCQLHTLTTLKKLEIWACPRLRLSTNTRLPSLIQDIWISCDAKSLPLEMICCSSLERLSVWNSHCLTSLPGCKLASSLKMLTIRMCSKLEFLPKEMMHCNSSLESLLIESCESLQSLDGGFPVANLRKIQISQCYELRSLPVHGVSSLQDLTMRRCPNLYSFPEGPLPAKLERLLIDSCGNLNSISRWGFERLACLKNLSFIGCSIFMEGFLPSTLVTLSIKNLPTLKVFDKGLQHLNSLKYLRIVRCRSLSALPEEMLPANLCFLQIVECPSVKRHYEINKRNGIQQYSRISLMLGGRFLAKLEPELGSFMICSKSIDTWVDMLLHLCPSQDLKMFSSHWTLPER</sequence>
<dbReference type="Gene3D" id="3.80.10.10">
    <property type="entry name" value="Ribonuclease Inhibitor"/>
    <property type="match status" value="2"/>
</dbReference>
<comment type="caution">
    <text evidence="2">The sequence shown here is derived from an EMBL/GenBank/DDBJ whole genome shotgun (WGS) entry which is preliminary data.</text>
</comment>
<dbReference type="GO" id="GO:0006952">
    <property type="term" value="P:defense response"/>
    <property type="evidence" value="ECO:0007669"/>
    <property type="project" value="UniProtKB-KW"/>
</dbReference>